<dbReference type="EMBL" id="RAQQ01000001">
    <property type="protein sequence ID" value="RKF29458.1"/>
    <property type="molecule type" value="Genomic_DNA"/>
</dbReference>
<feature type="compositionally biased region" description="Low complexity" evidence="5">
    <location>
        <begin position="99"/>
        <end position="112"/>
    </location>
</feature>
<evidence type="ECO:0000313" key="8">
    <source>
        <dbReference type="Proteomes" id="UP000285744"/>
    </source>
</evidence>
<comment type="caution">
    <text evidence="7">The sequence shown here is derived from an EMBL/GenBank/DDBJ whole genome shotgun (WGS) entry which is preliminary data.</text>
</comment>
<feature type="region of interest" description="Disordered" evidence="5">
    <location>
        <begin position="1"/>
        <end position="140"/>
    </location>
</feature>
<feature type="compositionally biased region" description="Basic residues" evidence="5">
    <location>
        <begin position="73"/>
        <end position="97"/>
    </location>
</feature>
<dbReference type="GO" id="GO:0016020">
    <property type="term" value="C:membrane"/>
    <property type="evidence" value="ECO:0007669"/>
    <property type="project" value="UniProtKB-SubCell"/>
</dbReference>
<gene>
    <name evidence="7" type="ORF">D7I43_01465</name>
</gene>
<feature type="compositionally biased region" description="Basic and acidic residues" evidence="5">
    <location>
        <begin position="28"/>
        <end position="56"/>
    </location>
</feature>
<sequence length="264" mass="27496">MRWASDSSRGREASKCSTRSTVGSPFVRAERQEGEREDIRRTSAHGGTDECTDRPIHRPRRTGARGGGGHPAPVRRGRGGRAGRHRVHRGAGRRRPRVPADAPAPGRRGQPAPRHPRGGGVPFPGRGLGGRPGAAADPPRAAEVRAVTTVTLAGTVLCILANAFEVAAKAVRARFVVRNSTEVGVAPGWIPYLATLEGAGVVGLVVGLLGPRPVGLAAAVGLVAFFVGAVLAHVRARVFHNIAFPVAFLALAVAATAHFAWTPG</sequence>
<evidence type="ECO:0000256" key="5">
    <source>
        <dbReference type="SAM" id="MobiDB-lite"/>
    </source>
</evidence>
<evidence type="ECO:0000256" key="6">
    <source>
        <dbReference type="SAM" id="Phobius"/>
    </source>
</evidence>
<reference evidence="7 8" key="1">
    <citation type="journal article" date="2018" name="Int. J. Syst. Evol. Microbiol.">
        <title>Micromonospora globbae sp. nov., an endophytic actinomycete isolated from roots of Globba winitii C. H. Wright.</title>
        <authorList>
            <person name="Kuncharoen N."/>
            <person name="Pittayakhajonwut P."/>
            <person name="Tanasupawat S."/>
        </authorList>
    </citation>
    <scope>NUCLEOTIDE SEQUENCE [LARGE SCALE GENOMIC DNA]</scope>
    <source>
        <strain evidence="7 8">WPS1-2</strain>
    </source>
</reference>
<dbReference type="Pfam" id="PF13564">
    <property type="entry name" value="DoxX_2"/>
    <property type="match status" value="1"/>
</dbReference>
<dbReference type="Proteomes" id="UP000285744">
    <property type="component" value="Unassembled WGS sequence"/>
</dbReference>
<feature type="transmembrane region" description="Helical" evidence="6">
    <location>
        <begin position="215"/>
        <end position="234"/>
    </location>
</feature>
<keyword evidence="4 6" id="KW-0472">Membrane</keyword>
<name>A0A420F939_9ACTN</name>
<evidence type="ECO:0000256" key="2">
    <source>
        <dbReference type="ARBA" id="ARBA00022692"/>
    </source>
</evidence>
<evidence type="ECO:0000313" key="7">
    <source>
        <dbReference type="EMBL" id="RKF29458.1"/>
    </source>
</evidence>
<organism evidence="7 8">
    <name type="scientific">Micromonospora globbae</name>
    <dbReference type="NCBI Taxonomy" id="1894969"/>
    <lineage>
        <taxon>Bacteria</taxon>
        <taxon>Bacillati</taxon>
        <taxon>Actinomycetota</taxon>
        <taxon>Actinomycetes</taxon>
        <taxon>Micromonosporales</taxon>
        <taxon>Micromonosporaceae</taxon>
        <taxon>Micromonospora</taxon>
    </lineage>
</organism>
<dbReference type="AlphaFoldDB" id="A0A420F939"/>
<keyword evidence="3 6" id="KW-1133">Transmembrane helix</keyword>
<protein>
    <submittedName>
        <fullName evidence="7">DoxX family protein</fullName>
    </submittedName>
</protein>
<evidence type="ECO:0000256" key="1">
    <source>
        <dbReference type="ARBA" id="ARBA00004141"/>
    </source>
</evidence>
<proteinExistence type="predicted"/>
<dbReference type="InterPro" id="IPR032808">
    <property type="entry name" value="DoxX"/>
</dbReference>
<accession>A0A420F939</accession>
<comment type="subcellular location">
    <subcellularLocation>
        <location evidence="1">Membrane</location>
        <topology evidence="1">Multi-pass membrane protein</topology>
    </subcellularLocation>
</comment>
<feature type="transmembrane region" description="Helical" evidence="6">
    <location>
        <begin position="241"/>
        <end position="261"/>
    </location>
</feature>
<feature type="transmembrane region" description="Helical" evidence="6">
    <location>
        <begin position="189"/>
        <end position="209"/>
    </location>
</feature>
<keyword evidence="2 6" id="KW-0812">Transmembrane</keyword>
<evidence type="ECO:0000256" key="4">
    <source>
        <dbReference type="ARBA" id="ARBA00023136"/>
    </source>
</evidence>
<feature type="transmembrane region" description="Helical" evidence="6">
    <location>
        <begin position="146"/>
        <end position="168"/>
    </location>
</feature>
<evidence type="ECO:0000256" key="3">
    <source>
        <dbReference type="ARBA" id="ARBA00022989"/>
    </source>
</evidence>
<feature type="compositionally biased region" description="Gly residues" evidence="5">
    <location>
        <begin position="118"/>
        <end position="132"/>
    </location>
</feature>